<gene>
    <name evidence="5" type="ORF">QFW80_07695</name>
</gene>
<feature type="transmembrane region" description="Helical" evidence="3">
    <location>
        <begin position="91"/>
        <end position="112"/>
    </location>
</feature>
<dbReference type="SMART" id="SM00267">
    <property type="entry name" value="GGDEF"/>
    <property type="match status" value="1"/>
</dbReference>
<keyword evidence="5" id="KW-0548">Nucleotidyltransferase</keyword>
<proteinExistence type="predicted"/>
<evidence type="ECO:0000256" key="1">
    <source>
        <dbReference type="ARBA" id="ARBA00012528"/>
    </source>
</evidence>
<dbReference type="SUPFAM" id="SSF55073">
    <property type="entry name" value="Nucleotide cyclase"/>
    <property type="match status" value="1"/>
</dbReference>
<dbReference type="InterPro" id="IPR050469">
    <property type="entry name" value="Diguanylate_Cyclase"/>
</dbReference>
<dbReference type="InterPro" id="IPR029787">
    <property type="entry name" value="Nucleotide_cyclase"/>
</dbReference>
<dbReference type="EMBL" id="JARXRN010000021">
    <property type="protein sequence ID" value="MDH5830399.1"/>
    <property type="molecule type" value="Genomic_DNA"/>
</dbReference>
<keyword evidence="5" id="KW-0808">Transferase</keyword>
<comment type="caution">
    <text evidence="5">The sequence shown here is derived from an EMBL/GenBank/DDBJ whole genome shotgun (WGS) entry which is preliminary data.</text>
</comment>
<dbReference type="PROSITE" id="PS50887">
    <property type="entry name" value="GGDEF"/>
    <property type="match status" value="1"/>
</dbReference>
<feature type="transmembrane region" description="Helical" evidence="3">
    <location>
        <begin position="141"/>
        <end position="160"/>
    </location>
</feature>
<keyword evidence="3" id="KW-0812">Transmembrane</keyword>
<evidence type="ECO:0000313" key="6">
    <source>
        <dbReference type="Proteomes" id="UP001156831"/>
    </source>
</evidence>
<dbReference type="RefSeq" id="WP_280601044.1">
    <property type="nucleotide sequence ID" value="NZ_JARXRN010000021.1"/>
</dbReference>
<organism evidence="5 6">
    <name type="scientific">Luteimonas rhizosphaericola</name>
    <dbReference type="NCBI Taxonomy" id="3042024"/>
    <lineage>
        <taxon>Bacteria</taxon>
        <taxon>Pseudomonadati</taxon>
        <taxon>Pseudomonadota</taxon>
        <taxon>Gammaproteobacteria</taxon>
        <taxon>Lysobacterales</taxon>
        <taxon>Lysobacteraceae</taxon>
        <taxon>Luteimonas</taxon>
    </lineage>
</organism>
<dbReference type="Proteomes" id="UP001156831">
    <property type="component" value="Unassembled WGS sequence"/>
</dbReference>
<protein>
    <recommendedName>
        <fullName evidence="1">diguanylate cyclase</fullName>
        <ecNumber evidence="1">2.7.7.65</ecNumber>
    </recommendedName>
</protein>
<keyword evidence="3" id="KW-0472">Membrane</keyword>
<feature type="transmembrane region" description="Helical" evidence="3">
    <location>
        <begin position="166"/>
        <end position="182"/>
    </location>
</feature>
<dbReference type="InterPro" id="IPR043128">
    <property type="entry name" value="Rev_trsase/Diguanyl_cyclase"/>
</dbReference>
<keyword evidence="6" id="KW-1185">Reference proteome</keyword>
<feature type="transmembrane region" description="Helical" evidence="3">
    <location>
        <begin position="57"/>
        <end position="79"/>
    </location>
</feature>
<dbReference type="Gene3D" id="3.30.70.270">
    <property type="match status" value="1"/>
</dbReference>
<comment type="catalytic activity">
    <reaction evidence="2">
        <text>2 GTP = 3',3'-c-di-GMP + 2 diphosphate</text>
        <dbReference type="Rhea" id="RHEA:24898"/>
        <dbReference type="ChEBI" id="CHEBI:33019"/>
        <dbReference type="ChEBI" id="CHEBI:37565"/>
        <dbReference type="ChEBI" id="CHEBI:58805"/>
        <dbReference type="EC" id="2.7.7.65"/>
    </reaction>
</comment>
<dbReference type="PANTHER" id="PTHR45138">
    <property type="entry name" value="REGULATORY COMPONENTS OF SENSORY TRANSDUCTION SYSTEM"/>
    <property type="match status" value="1"/>
</dbReference>
<reference evidence="5 6" key="1">
    <citation type="submission" date="2023-04" db="EMBL/GenBank/DDBJ databases">
        <title>Luteimonas sp. M1R5S18.</title>
        <authorList>
            <person name="Sun J.-Q."/>
        </authorList>
    </citation>
    <scope>NUCLEOTIDE SEQUENCE [LARGE SCALE GENOMIC DNA]</scope>
    <source>
        <strain evidence="5 6">M1R5S18</strain>
    </source>
</reference>
<feature type="transmembrane region" description="Helical" evidence="3">
    <location>
        <begin position="118"/>
        <end position="134"/>
    </location>
</feature>
<accession>A0ABT6JID7</accession>
<evidence type="ECO:0000259" key="4">
    <source>
        <dbReference type="PROSITE" id="PS50887"/>
    </source>
</evidence>
<dbReference type="InterPro" id="IPR000160">
    <property type="entry name" value="GGDEF_dom"/>
</dbReference>
<keyword evidence="3" id="KW-1133">Transmembrane helix</keyword>
<evidence type="ECO:0000256" key="3">
    <source>
        <dbReference type="SAM" id="Phobius"/>
    </source>
</evidence>
<dbReference type="CDD" id="cd01949">
    <property type="entry name" value="GGDEF"/>
    <property type="match status" value="1"/>
</dbReference>
<evidence type="ECO:0000256" key="2">
    <source>
        <dbReference type="ARBA" id="ARBA00034247"/>
    </source>
</evidence>
<dbReference type="NCBIfam" id="TIGR00254">
    <property type="entry name" value="GGDEF"/>
    <property type="match status" value="1"/>
</dbReference>
<name>A0ABT6JID7_9GAMM</name>
<feature type="transmembrane region" description="Helical" evidence="3">
    <location>
        <begin position="32"/>
        <end position="51"/>
    </location>
</feature>
<dbReference type="PANTHER" id="PTHR45138:SF9">
    <property type="entry name" value="DIGUANYLATE CYCLASE DGCM-RELATED"/>
    <property type="match status" value="1"/>
</dbReference>
<sequence>MPQDEFIEQRAAQRGRNLLLQELRESCERARLGGFFYPVAALLAFLAAGLWQWRWHALAVVGGLLALAIARCLIGPSAAPDVDEARRKLRRLWAVVLGSTALWGAFSAWTFAALPEPAPLVALLFSGAFGMALAHTMCMRTTPAVVAILCVMVPSQVVLWQGASQWVAIMWGVYMLYMLMVLRRSHREYRTRLELEEDLRHQRDLFERQSQVDGLTGLANRREFGAALARAVDGAAPARAVSLLIIDVDHFKRINDSLGHRAGDACLVALAQRLREHFREPGDLPVRLGGEEFGVVIRAARAQASQRAEAFRKALAGQPVQALDREVAVTVSIGCGQFDPARHEDADAFYGDVDAALYRAKIAGRNRTEHA</sequence>
<dbReference type="EC" id="2.7.7.65" evidence="1"/>
<feature type="domain" description="GGDEF" evidence="4">
    <location>
        <begin position="239"/>
        <end position="371"/>
    </location>
</feature>
<dbReference type="Pfam" id="PF00990">
    <property type="entry name" value="GGDEF"/>
    <property type="match status" value="1"/>
</dbReference>
<evidence type="ECO:0000313" key="5">
    <source>
        <dbReference type="EMBL" id="MDH5830399.1"/>
    </source>
</evidence>
<dbReference type="GO" id="GO:0052621">
    <property type="term" value="F:diguanylate cyclase activity"/>
    <property type="evidence" value="ECO:0007669"/>
    <property type="project" value="UniProtKB-EC"/>
</dbReference>